<dbReference type="Proteomes" id="UP001457282">
    <property type="component" value="Unassembled WGS sequence"/>
</dbReference>
<sequence length="416" mass="47190">MSENSSCFNGILRRLLCTGSVPTHPADYISESNPTRLANPSKTPNHEPKFQPSASASPGIVARLMGLDSLPETSWKGRAPDSVTRSKSVSFADYLLNFDLTPTQQHRRVRTSVSFREVPAELNQQQGHEFLVVYLDKAEEFGSKVKKTEELKQGKEQRSTTRESSERIKKNKEEKVEKKRSRKISKLKDEPRRECSTQSSTLRRNCKGDEGLGYSVRPYKKVVNENGCANLKEGGGDHSPLKKTTTQKNKKKVVVEPKFKKGNHQNAAKKREAVDSSSRSDNSSPVSVFNIDDILIQHETWLSEYSSPMNLKSQMKSTPKVSYNEDPEVRAVRRKDLEPINNEDGADYTELLATKIFRLTEEELKESHWVSKNVVEYERFEEICVEFEGLILEVLLNQAIDDFVKLSYEALCAQKA</sequence>
<dbReference type="InterPro" id="IPR032795">
    <property type="entry name" value="DUF3741-assoc"/>
</dbReference>
<evidence type="ECO:0000259" key="2">
    <source>
        <dbReference type="Pfam" id="PF14383"/>
    </source>
</evidence>
<keyword evidence="4" id="KW-1185">Reference proteome</keyword>
<dbReference type="Pfam" id="PF14383">
    <property type="entry name" value="VARLMGL"/>
    <property type="match status" value="1"/>
</dbReference>
<evidence type="ECO:0000313" key="4">
    <source>
        <dbReference type="Proteomes" id="UP001457282"/>
    </source>
</evidence>
<comment type="caution">
    <text evidence="3">The sequence shown here is derived from an EMBL/GenBank/DDBJ whole genome shotgun (WGS) entry which is preliminary data.</text>
</comment>
<feature type="compositionally biased region" description="Polar residues" evidence="1">
    <location>
        <begin position="30"/>
        <end position="43"/>
    </location>
</feature>
<evidence type="ECO:0000256" key="1">
    <source>
        <dbReference type="SAM" id="MobiDB-lite"/>
    </source>
</evidence>
<feature type="compositionally biased region" description="Low complexity" evidence="1">
    <location>
        <begin position="275"/>
        <end position="284"/>
    </location>
</feature>
<feature type="domain" description="DUF3741" evidence="2">
    <location>
        <begin position="57"/>
        <end position="74"/>
    </location>
</feature>
<feature type="compositionally biased region" description="Basic and acidic residues" evidence="1">
    <location>
        <begin position="147"/>
        <end position="177"/>
    </location>
</feature>
<dbReference type="EMBL" id="JBEDUW010000006">
    <property type="protein sequence ID" value="KAK9920408.1"/>
    <property type="molecule type" value="Genomic_DNA"/>
</dbReference>
<feature type="region of interest" description="Disordered" evidence="1">
    <location>
        <begin position="24"/>
        <end position="55"/>
    </location>
</feature>
<accession>A0AAW1W743</accession>
<organism evidence="3 4">
    <name type="scientific">Rubus argutus</name>
    <name type="common">Southern blackberry</name>
    <dbReference type="NCBI Taxonomy" id="59490"/>
    <lineage>
        <taxon>Eukaryota</taxon>
        <taxon>Viridiplantae</taxon>
        <taxon>Streptophyta</taxon>
        <taxon>Embryophyta</taxon>
        <taxon>Tracheophyta</taxon>
        <taxon>Spermatophyta</taxon>
        <taxon>Magnoliopsida</taxon>
        <taxon>eudicotyledons</taxon>
        <taxon>Gunneridae</taxon>
        <taxon>Pentapetalae</taxon>
        <taxon>rosids</taxon>
        <taxon>fabids</taxon>
        <taxon>Rosales</taxon>
        <taxon>Rosaceae</taxon>
        <taxon>Rosoideae</taxon>
        <taxon>Rosoideae incertae sedis</taxon>
        <taxon>Rubus</taxon>
    </lineage>
</organism>
<dbReference type="PANTHER" id="PTHR35499">
    <property type="entry name" value="OS05G0128300 PROTEIN"/>
    <property type="match status" value="1"/>
</dbReference>
<feature type="region of interest" description="Disordered" evidence="1">
    <location>
        <begin position="147"/>
        <end position="214"/>
    </location>
</feature>
<dbReference type="AlphaFoldDB" id="A0AAW1W743"/>
<name>A0AAW1W743_RUBAR</name>
<proteinExistence type="predicted"/>
<dbReference type="PANTHER" id="PTHR35499:SF4">
    <property type="entry name" value="ALC-INTERACTING PROTEIN 1"/>
    <property type="match status" value="1"/>
</dbReference>
<evidence type="ECO:0000313" key="3">
    <source>
        <dbReference type="EMBL" id="KAK9920408.1"/>
    </source>
</evidence>
<protein>
    <recommendedName>
        <fullName evidence="2">DUF3741 domain-containing protein</fullName>
    </recommendedName>
</protein>
<feature type="compositionally biased region" description="Basic and acidic residues" evidence="1">
    <location>
        <begin position="186"/>
        <end position="195"/>
    </location>
</feature>
<feature type="region of interest" description="Disordered" evidence="1">
    <location>
        <begin position="231"/>
        <end position="284"/>
    </location>
</feature>
<reference evidence="3 4" key="1">
    <citation type="journal article" date="2023" name="G3 (Bethesda)">
        <title>A chromosome-length genome assembly and annotation of blackberry (Rubus argutus, cv. 'Hillquist').</title>
        <authorList>
            <person name="Bruna T."/>
            <person name="Aryal R."/>
            <person name="Dudchenko O."/>
            <person name="Sargent D.J."/>
            <person name="Mead D."/>
            <person name="Buti M."/>
            <person name="Cavallini A."/>
            <person name="Hytonen T."/>
            <person name="Andres J."/>
            <person name="Pham M."/>
            <person name="Weisz D."/>
            <person name="Mascagni F."/>
            <person name="Usai G."/>
            <person name="Natali L."/>
            <person name="Bassil N."/>
            <person name="Fernandez G.E."/>
            <person name="Lomsadze A."/>
            <person name="Armour M."/>
            <person name="Olukolu B."/>
            <person name="Poorten T."/>
            <person name="Britton C."/>
            <person name="Davik J."/>
            <person name="Ashrafi H."/>
            <person name="Aiden E.L."/>
            <person name="Borodovsky M."/>
            <person name="Worthington M."/>
        </authorList>
    </citation>
    <scope>NUCLEOTIDE SEQUENCE [LARGE SCALE GENOMIC DNA]</scope>
    <source>
        <strain evidence="3">PI 553951</strain>
    </source>
</reference>
<gene>
    <name evidence="3" type="ORF">M0R45_028963</name>
</gene>